<gene>
    <name evidence="1" type="primary">Acey_s0089.g2223</name>
    <name evidence="1" type="ORF">Y032_0089g2223</name>
</gene>
<evidence type="ECO:0000313" key="2">
    <source>
        <dbReference type="Proteomes" id="UP000024635"/>
    </source>
</evidence>
<name>A0A016TN46_9BILA</name>
<comment type="caution">
    <text evidence="1">The sequence shown here is derived from an EMBL/GenBank/DDBJ whole genome shotgun (WGS) entry which is preliminary data.</text>
</comment>
<reference evidence="2" key="1">
    <citation type="journal article" date="2015" name="Nat. Genet.">
        <title>The genome and transcriptome of the zoonotic hookworm Ancylostoma ceylanicum identify infection-specific gene families.</title>
        <authorList>
            <person name="Schwarz E.M."/>
            <person name="Hu Y."/>
            <person name="Antoshechkin I."/>
            <person name="Miller M.M."/>
            <person name="Sternberg P.W."/>
            <person name="Aroian R.V."/>
        </authorList>
    </citation>
    <scope>NUCLEOTIDE SEQUENCE</scope>
    <source>
        <strain evidence="2">HY135</strain>
    </source>
</reference>
<sequence length="114" mass="12791">MNKSVPVVDTKRRCKNKSEYEDYVGLDMSAEWTPPDHYTVFCGGNDPSSGKCSGRHQRKRMKQVEPDVKTLRCSTVKAEIITANRQEWRRVVQAILALVAPSAALRGRITPDAS</sequence>
<proteinExistence type="predicted"/>
<accession>A0A016TN46</accession>
<dbReference type="Proteomes" id="UP000024635">
    <property type="component" value="Unassembled WGS sequence"/>
</dbReference>
<organism evidence="1 2">
    <name type="scientific">Ancylostoma ceylanicum</name>
    <dbReference type="NCBI Taxonomy" id="53326"/>
    <lineage>
        <taxon>Eukaryota</taxon>
        <taxon>Metazoa</taxon>
        <taxon>Ecdysozoa</taxon>
        <taxon>Nematoda</taxon>
        <taxon>Chromadorea</taxon>
        <taxon>Rhabditida</taxon>
        <taxon>Rhabditina</taxon>
        <taxon>Rhabditomorpha</taxon>
        <taxon>Strongyloidea</taxon>
        <taxon>Ancylostomatidae</taxon>
        <taxon>Ancylostomatinae</taxon>
        <taxon>Ancylostoma</taxon>
    </lineage>
</organism>
<keyword evidence="2" id="KW-1185">Reference proteome</keyword>
<evidence type="ECO:0000313" key="1">
    <source>
        <dbReference type="EMBL" id="EYC04116.1"/>
    </source>
</evidence>
<dbReference type="EMBL" id="JARK01001425">
    <property type="protein sequence ID" value="EYC04116.1"/>
    <property type="molecule type" value="Genomic_DNA"/>
</dbReference>
<protein>
    <submittedName>
        <fullName evidence="1">Uncharacterized protein</fullName>
    </submittedName>
</protein>
<dbReference type="AlphaFoldDB" id="A0A016TN46"/>